<proteinExistence type="predicted"/>
<protein>
    <submittedName>
        <fullName evidence="1">DUF4244 domain-containing protein</fullName>
    </submittedName>
</protein>
<evidence type="ECO:0000313" key="2">
    <source>
        <dbReference type="Proteomes" id="UP000248544"/>
    </source>
</evidence>
<dbReference type="Pfam" id="PF14029">
    <property type="entry name" value="DUF4244"/>
    <property type="match status" value="1"/>
</dbReference>
<reference evidence="1 2" key="1">
    <citation type="submission" date="2018-01" db="EMBL/GenBank/DDBJ databases">
        <title>Draft genome sequence of Sphaerisporangium sp. 7K107.</title>
        <authorList>
            <person name="Sahin N."/>
            <person name="Saygin H."/>
            <person name="Ay H."/>
        </authorList>
    </citation>
    <scope>NUCLEOTIDE SEQUENCE [LARGE SCALE GENOMIC DNA]</scope>
    <source>
        <strain evidence="1 2">7K107</strain>
    </source>
</reference>
<gene>
    <name evidence="1" type="ORF">C1I98_25610</name>
</gene>
<dbReference type="InterPro" id="IPR025338">
    <property type="entry name" value="DUF4244"/>
</dbReference>
<organism evidence="1 2">
    <name type="scientific">Spongiactinospora gelatinilytica</name>
    <dbReference type="NCBI Taxonomy" id="2666298"/>
    <lineage>
        <taxon>Bacteria</taxon>
        <taxon>Bacillati</taxon>
        <taxon>Actinomycetota</taxon>
        <taxon>Actinomycetes</taxon>
        <taxon>Streptosporangiales</taxon>
        <taxon>Streptosporangiaceae</taxon>
        <taxon>Spongiactinospora</taxon>
    </lineage>
</organism>
<name>A0A2W2GT69_9ACTN</name>
<dbReference type="EMBL" id="POUA01000237">
    <property type="protein sequence ID" value="PZG37387.1"/>
    <property type="molecule type" value="Genomic_DNA"/>
</dbReference>
<accession>A0A2W2GT69</accession>
<dbReference type="AlphaFoldDB" id="A0A2W2GT69"/>
<comment type="caution">
    <text evidence="1">The sequence shown here is derived from an EMBL/GenBank/DDBJ whole genome shotgun (WGS) entry which is preliminary data.</text>
</comment>
<evidence type="ECO:0000313" key="1">
    <source>
        <dbReference type="EMBL" id="PZG37387.1"/>
    </source>
</evidence>
<keyword evidence="2" id="KW-1185">Reference proteome</keyword>
<dbReference type="Proteomes" id="UP000248544">
    <property type="component" value="Unassembled WGS sequence"/>
</dbReference>
<sequence>MARGIWRWPGRVSALRVGNRARAAVVSLAARCVRRVAFAAKGGSDRGMSTAEYAMGTLAACGFAALLYKVVTGTEIQEVLMNLINKALSVAG</sequence>